<dbReference type="PANTHER" id="PTHR23513:SF6">
    <property type="entry name" value="MAJOR FACILITATOR SUPERFAMILY ASSOCIATED DOMAIN-CONTAINING PROTEIN"/>
    <property type="match status" value="1"/>
</dbReference>
<keyword evidence="3" id="KW-1003">Cell membrane</keyword>
<dbReference type="RefSeq" id="WP_012258083.1">
    <property type="nucleotide sequence ID" value="NC_010175.1"/>
</dbReference>
<dbReference type="GO" id="GO:0046677">
    <property type="term" value="P:response to antibiotic"/>
    <property type="evidence" value="ECO:0000318"/>
    <property type="project" value="GO_Central"/>
</dbReference>
<dbReference type="PANTHER" id="PTHR23513">
    <property type="entry name" value="INTEGRAL MEMBRANE EFFLUX PROTEIN-RELATED"/>
    <property type="match status" value="1"/>
</dbReference>
<dbReference type="FunCoup" id="A9WFS9">
    <property type="interactions" value="154"/>
</dbReference>
<dbReference type="GO" id="GO:0015562">
    <property type="term" value="F:efflux transmembrane transporter activity"/>
    <property type="evidence" value="ECO:0000318"/>
    <property type="project" value="GO_Central"/>
</dbReference>
<dbReference type="InterPro" id="IPR036259">
    <property type="entry name" value="MFS_trans_sf"/>
</dbReference>
<evidence type="ECO:0000259" key="8">
    <source>
        <dbReference type="PROSITE" id="PS50850"/>
    </source>
</evidence>
<feature type="transmembrane region" description="Helical" evidence="7">
    <location>
        <begin position="21"/>
        <end position="46"/>
    </location>
</feature>
<evidence type="ECO:0000256" key="3">
    <source>
        <dbReference type="ARBA" id="ARBA00022475"/>
    </source>
</evidence>
<keyword evidence="4 7" id="KW-0812">Transmembrane</keyword>
<feature type="transmembrane region" description="Helical" evidence="7">
    <location>
        <begin position="328"/>
        <end position="346"/>
    </location>
</feature>
<evidence type="ECO:0000313" key="10">
    <source>
        <dbReference type="Proteomes" id="UP000002008"/>
    </source>
</evidence>
<evidence type="ECO:0000313" key="9">
    <source>
        <dbReference type="EMBL" id="ABY35429.1"/>
    </source>
</evidence>
<feature type="transmembrane region" description="Helical" evidence="7">
    <location>
        <begin position="58"/>
        <end position="79"/>
    </location>
</feature>
<dbReference type="AlphaFoldDB" id="A9WFS9"/>
<feature type="transmembrane region" description="Helical" evidence="7">
    <location>
        <begin position="302"/>
        <end position="322"/>
    </location>
</feature>
<protein>
    <submittedName>
        <fullName evidence="9">Major facilitator superfamily MFS_1</fullName>
    </submittedName>
</protein>
<dbReference type="PATRIC" id="fig|324602.8.peg.2516"/>
<evidence type="ECO:0000256" key="7">
    <source>
        <dbReference type="SAM" id="Phobius"/>
    </source>
</evidence>
<dbReference type="KEGG" id="cau:Caur_2220"/>
<comment type="subcellular location">
    <subcellularLocation>
        <location evidence="1">Cell membrane</location>
        <topology evidence="1">Multi-pass membrane protein</topology>
    </subcellularLocation>
</comment>
<proteinExistence type="predicted"/>
<dbReference type="GO" id="GO:0005886">
    <property type="term" value="C:plasma membrane"/>
    <property type="evidence" value="ECO:0000318"/>
    <property type="project" value="GO_Central"/>
</dbReference>
<dbReference type="Gene3D" id="1.20.1250.20">
    <property type="entry name" value="MFS general substrate transporter like domains"/>
    <property type="match status" value="1"/>
</dbReference>
<dbReference type="Proteomes" id="UP000002008">
    <property type="component" value="Chromosome"/>
</dbReference>
<accession>A9WFS9</accession>
<feature type="transmembrane region" description="Helical" evidence="7">
    <location>
        <begin position="170"/>
        <end position="196"/>
    </location>
</feature>
<feature type="transmembrane region" description="Helical" evidence="7">
    <location>
        <begin position="393"/>
        <end position="413"/>
    </location>
</feature>
<dbReference type="InParanoid" id="A9WFS9"/>
<dbReference type="eggNOG" id="COG2211">
    <property type="taxonomic scope" value="Bacteria"/>
</dbReference>
<organism evidence="9 10">
    <name type="scientific">Chloroflexus aurantiacus (strain ATCC 29366 / DSM 635 / J-10-fl)</name>
    <dbReference type="NCBI Taxonomy" id="324602"/>
    <lineage>
        <taxon>Bacteria</taxon>
        <taxon>Bacillati</taxon>
        <taxon>Chloroflexota</taxon>
        <taxon>Chloroflexia</taxon>
        <taxon>Chloroflexales</taxon>
        <taxon>Chloroflexineae</taxon>
        <taxon>Chloroflexaceae</taxon>
        <taxon>Chloroflexus</taxon>
    </lineage>
</organism>
<keyword evidence="10" id="KW-1185">Reference proteome</keyword>
<feature type="transmembrane region" description="Helical" evidence="7">
    <location>
        <begin position="273"/>
        <end position="290"/>
    </location>
</feature>
<evidence type="ECO:0000256" key="6">
    <source>
        <dbReference type="ARBA" id="ARBA00023136"/>
    </source>
</evidence>
<keyword evidence="5 7" id="KW-1133">Transmembrane helix</keyword>
<reference evidence="10" key="1">
    <citation type="journal article" date="2011" name="BMC Genomics">
        <title>Complete genome sequence of the filamentous anoxygenic phototrophic bacterium Chloroflexus aurantiacus.</title>
        <authorList>
            <person name="Tang K.H."/>
            <person name="Barry K."/>
            <person name="Chertkov O."/>
            <person name="Dalin E."/>
            <person name="Han C.S."/>
            <person name="Hauser L.J."/>
            <person name="Honchak B.M."/>
            <person name="Karbach L.E."/>
            <person name="Land M.L."/>
            <person name="Lapidus A."/>
            <person name="Larimer F.W."/>
            <person name="Mikhailova N."/>
            <person name="Pitluck S."/>
            <person name="Pierson B.K."/>
            <person name="Blankenship R.E."/>
        </authorList>
    </citation>
    <scope>NUCLEOTIDE SEQUENCE [LARGE SCALE GENOMIC DNA]</scope>
    <source>
        <strain evidence="10">ATCC 29366 / DSM 635 / J-10-fl</strain>
    </source>
</reference>
<name>A9WFS9_CHLAA</name>
<dbReference type="EnsemblBacteria" id="ABY35429">
    <property type="protein sequence ID" value="ABY35429"/>
    <property type="gene ID" value="Caur_2220"/>
</dbReference>
<evidence type="ECO:0000256" key="5">
    <source>
        <dbReference type="ARBA" id="ARBA00022989"/>
    </source>
</evidence>
<feature type="domain" description="Major facilitator superfamily (MFS) profile" evidence="8">
    <location>
        <begin position="234"/>
        <end position="428"/>
    </location>
</feature>
<keyword evidence="6 7" id="KW-0472">Membrane</keyword>
<gene>
    <name evidence="9" type="ordered locus">Caur_2220</name>
</gene>
<dbReference type="EMBL" id="CP000909">
    <property type="protein sequence ID" value="ABY35429.1"/>
    <property type="molecule type" value="Genomic_DNA"/>
</dbReference>
<keyword evidence="2" id="KW-0813">Transport</keyword>
<dbReference type="InterPro" id="IPR010290">
    <property type="entry name" value="TM_effector"/>
</dbReference>
<dbReference type="InterPro" id="IPR020846">
    <property type="entry name" value="MFS_dom"/>
</dbReference>
<sequence length="428" mass="45991">MTPLNHDDFQERSVWRNRHFLCLWGATAISQLGTQITFLGLPILAVTTLNATPLETSVLAMLGWVPMVVLGFVAGAIVDRSKRQPLLIWCDIARALILITIPVVYMSGWLSIWYLYVVVLLSGVFTTFFDTAYQAWVPTLVPPKQLVAANSGLEVAQSGTRIVGPSLAGALITLLTAPIAIILDALSYLISALFLFGIRHQEARSDITASKPQQPRSLGMEIKEGLTYFWRQPLLRSILGCTMLMSVGWALVEGILLFYIIRTLGLDAGLTGLIFSAGNVGLLIAATLTGRFVRHWGLGPTLSVALILHAVGILLMALAPLAPLPLIIAGYLVRALGVVAYNISQLTIRQSITPPSMLGRVTATARVIAWASIPSGLLIGGLLATSIGLQPTVWAGAMLSFLALLPLAFGGVWRVRSLPPLSTGELES</sequence>
<dbReference type="SUPFAM" id="SSF103473">
    <property type="entry name" value="MFS general substrate transporter"/>
    <property type="match status" value="1"/>
</dbReference>
<feature type="transmembrane region" description="Helical" evidence="7">
    <location>
        <begin position="367"/>
        <end position="387"/>
    </location>
</feature>
<dbReference type="CDD" id="cd06173">
    <property type="entry name" value="MFS_MefA_like"/>
    <property type="match status" value="1"/>
</dbReference>
<dbReference type="Pfam" id="PF05977">
    <property type="entry name" value="MFS_3"/>
    <property type="match status" value="1"/>
</dbReference>
<evidence type="ECO:0000256" key="4">
    <source>
        <dbReference type="ARBA" id="ARBA00022692"/>
    </source>
</evidence>
<dbReference type="PROSITE" id="PS50850">
    <property type="entry name" value="MFS"/>
    <property type="match status" value="1"/>
</dbReference>
<feature type="transmembrane region" description="Helical" evidence="7">
    <location>
        <begin position="238"/>
        <end position="261"/>
    </location>
</feature>
<evidence type="ECO:0000256" key="2">
    <source>
        <dbReference type="ARBA" id="ARBA00022448"/>
    </source>
</evidence>
<evidence type="ECO:0000256" key="1">
    <source>
        <dbReference type="ARBA" id="ARBA00004651"/>
    </source>
</evidence>
<dbReference type="HOGENOM" id="CLU_034180_13_2_0"/>